<name>A0ABS8QH13_9BACI</name>
<evidence type="ECO:0000313" key="1">
    <source>
        <dbReference type="EMBL" id="MCD4838528.1"/>
    </source>
</evidence>
<sequence length="49" mass="5878">MLDFTWKIFSQTGNIDTYLLFKELEKEKQEIEIPSKLDEELAQIDYPIL</sequence>
<gene>
    <name evidence="1" type="ORF">LRS37_06465</name>
</gene>
<dbReference type="EMBL" id="JAJODE010000013">
    <property type="protein sequence ID" value="MCD4838528.1"/>
    <property type="molecule type" value="Genomic_DNA"/>
</dbReference>
<protein>
    <submittedName>
        <fullName evidence="1">YqzL family protein</fullName>
    </submittedName>
</protein>
<evidence type="ECO:0000313" key="2">
    <source>
        <dbReference type="Proteomes" id="UP001162836"/>
    </source>
</evidence>
<dbReference type="InterPro" id="IPR025617">
    <property type="entry name" value="YqzL"/>
</dbReference>
<keyword evidence="2" id="KW-1185">Reference proteome</keyword>
<accession>A0ABS8QH13</accession>
<dbReference type="RefSeq" id="WP_081905055.1">
    <property type="nucleotide sequence ID" value="NZ_JAAFZF010000034.1"/>
</dbReference>
<organism evidence="1 2">
    <name type="scientific">Neobacillus sedimentimangrovi</name>
    <dbReference type="NCBI Taxonomy" id="2699460"/>
    <lineage>
        <taxon>Bacteria</taxon>
        <taxon>Bacillati</taxon>
        <taxon>Bacillota</taxon>
        <taxon>Bacilli</taxon>
        <taxon>Bacillales</taxon>
        <taxon>Bacillaceae</taxon>
        <taxon>Neobacillus</taxon>
    </lineage>
</organism>
<proteinExistence type="predicted"/>
<dbReference type="Proteomes" id="UP001162836">
    <property type="component" value="Unassembled WGS sequence"/>
</dbReference>
<reference evidence="1 2" key="1">
    <citation type="journal article" date="2023" name="Antonie Van Leeuwenhoek">
        <title>Unveiling the genomic potential of a novel thermostable glycoside hydrolases producing Neobacillus sedimentimangrovi UE25.</title>
        <authorList>
            <person name="Ejaz U."/>
            <person name="Saleem F."/>
            <person name="Rashid R."/>
            <person name="Hasan K.A."/>
            <person name="Syed M.N."/>
            <person name="Sohail M."/>
        </authorList>
    </citation>
    <scope>NUCLEOTIDE SEQUENCE [LARGE SCALE GENOMIC DNA]</scope>
    <source>
        <strain evidence="1 2">UE25</strain>
    </source>
</reference>
<comment type="caution">
    <text evidence="1">The sequence shown here is derived from an EMBL/GenBank/DDBJ whole genome shotgun (WGS) entry which is preliminary data.</text>
</comment>
<dbReference type="Pfam" id="PF14006">
    <property type="entry name" value="YqzL"/>
    <property type="match status" value="1"/>
</dbReference>